<evidence type="ECO:0000313" key="4">
    <source>
        <dbReference type="Proteomes" id="UP000064243"/>
    </source>
</evidence>
<feature type="compositionally biased region" description="Basic and acidic residues" evidence="1">
    <location>
        <begin position="84"/>
        <end position="99"/>
    </location>
</feature>
<keyword evidence="2" id="KW-0472">Membrane</keyword>
<accession>A0A119CX89</accession>
<evidence type="ECO:0000313" key="3">
    <source>
        <dbReference type="EMBL" id="KVW97847.1"/>
    </source>
</evidence>
<keyword evidence="2" id="KW-0812">Transmembrane</keyword>
<name>A0A119CX89_THIDE</name>
<comment type="caution">
    <text evidence="3">The sequence shown here is derived from an EMBL/GenBank/DDBJ whole genome shotgun (WGS) entry which is preliminary data.</text>
</comment>
<gene>
    <name evidence="3" type="ORF">ABW22_03620</name>
</gene>
<dbReference type="EMBL" id="LDUG01000014">
    <property type="protein sequence ID" value="KVW97847.1"/>
    <property type="molecule type" value="Genomic_DNA"/>
</dbReference>
<dbReference type="Proteomes" id="UP000064243">
    <property type="component" value="Unassembled WGS sequence"/>
</dbReference>
<evidence type="ECO:0000256" key="2">
    <source>
        <dbReference type="SAM" id="Phobius"/>
    </source>
</evidence>
<keyword evidence="2" id="KW-1133">Transmembrane helix</keyword>
<dbReference type="AlphaFoldDB" id="A0A119CX89"/>
<dbReference type="RefSeq" id="WP_059752036.1">
    <property type="nucleotide sequence ID" value="NZ_LDUG01000014.1"/>
</dbReference>
<dbReference type="OrthoDB" id="6197657at2"/>
<feature type="transmembrane region" description="Helical" evidence="2">
    <location>
        <begin position="44"/>
        <end position="68"/>
    </location>
</feature>
<dbReference type="PATRIC" id="fig|36861.3.peg.171"/>
<evidence type="ECO:0000256" key="1">
    <source>
        <dbReference type="SAM" id="MobiDB-lite"/>
    </source>
</evidence>
<reference evidence="3 4" key="1">
    <citation type="journal article" date="2015" name="Appl. Environ. Microbiol.">
        <title>Aerobic and Anaerobic Thiosulfate Oxidation by a Cold-Adapted, Subglacial Chemoautotroph.</title>
        <authorList>
            <person name="Harrold Z.R."/>
            <person name="Skidmore M.L."/>
            <person name="Hamilton T.L."/>
            <person name="Desch L."/>
            <person name="Amada K."/>
            <person name="van Gelder W."/>
            <person name="Glover K."/>
            <person name="Roden E.E."/>
            <person name="Boyd E.S."/>
        </authorList>
    </citation>
    <scope>NUCLEOTIDE SEQUENCE [LARGE SCALE GENOMIC DNA]</scope>
    <source>
        <strain evidence="3 4">RG</strain>
    </source>
</reference>
<proteinExistence type="predicted"/>
<sequence>MMQRLIHILWPSFLVAGVADIIFTTLFDPLEIIYRGEALIEHRIAAYTIGFFVFWLLCIASSAMTCYFQRGADEINRCPLPPRNRPEGCPKRDDGSGFC</sequence>
<protein>
    <submittedName>
        <fullName evidence="3">Membrane protein</fullName>
    </submittedName>
</protein>
<dbReference type="STRING" id="1123392.GCA_000376425_01531"/>
<organism evidence="3 4">
    <name type="scientific">Thiobacillus denitrificans</name>
    <dbReference type="NCBI Taxonomy" id="36861"/>
    <lineage>
        <taxon>Bacteria</taxon>
        <taxon>Pseudomonadati</taxon>
        <taxon>Pseudomonadota</taxon>
        <taxon>Betaproteobacteria</taxon>
        <taxon>Nitrosomonadales</taxon>
        <taxon>Thiobacillaceae</taxon>
        <taxon>Thiobacillus</taxon>
    </lineage>
</organism>
<keyword evidence="4" id="KW-1185">Reference proteome</keyword>
<feature type="region of interest" description="Disordered" evidence="1">
    <location>
        <begin position="79"/>
        <end position="99"/>
    </location>
</feature>